<reference evidence="1" key="1">
    <citation type="submission" date="2021-05" db="EMBL/GenBank/DDBJ databases">
        <authorList>
            <person name="Alioto T."/>
            <person name="Alioto T."/>
            <person name="Gomez Garrido J."/>
        </authorList>
    </citation>
    <scope>NUCLEOTIDE SEQUENCE</scope>
</reference>
<dbReference type="EMBL" id="HBUF01627476">
    <property type="protein sequence ID" value="CAG6782442.1"/>
    <property type="molecule type" value="Transcribed_RNA"/>
</dbReference>
<dbReference type="EMBL" id="HBUF01627475">
    <property type="protein sequence ID" value="CAG6782440.1"/>
    <property type="molecule type" value="Transcribed_RNA"/>
</dbReference>
<protein>
    <submittedName>
        <fullName evidence="1">Uncharacterized protein</fullName>
    </submittedName>
</protein>
<dbReference type="AlphaFoldDB" id="A0A8D9BGC4"/>
<sequence length="118" mass="13631">MKTPLSPLGHPTSFVFPPTCSLFPANPSSLTWPRTNLNIRHWKTNWMLRIRRQWRPDNRERREYLVLSRGCGGGGGRNSRKKCVVVFVVEYLVLSRDCGDGEVRNSRMKCVVVFVVRV</sequence>
<name>A0A8D9BGC4_9HEMI</name>
<accession>A0A8D9BGC4</accession>
<evidence type="ECO:0000313" key="1">
    <source>
        <dbReference type="EMBL" id="CAG6782440.1"/>
    </source>
</evidence>
<organism evidence="1">
    <name type="scientific">Cacopsylla melanoneura</name>
    <dbReference type="NCBI Taxonomy" id="428564"/>
    <lineage>
        <taxon>Eukaryota</taxon>
        <taxon>Metazoa</taxon>
        <taxon>Ecdysozoa</taxon>
        <taxon>Arthropoda</taxon>
        <taxon>Hexapoda</taxon>
        <taxon>Insecta</taxon>
        <taxon>Pterygota</taxon>
        <taxon>Neoptera</taxon>
        <taxon>Paraneoptera</taxon>
        <taxon>Hemiptera</taxon>
        <taxon>Sternorrhyncha</taxon>
        <taxon>Psylloidea</taxon>
        <taxon>Psyllidae</taxon>
        <taxon>Psyllinae</taxon>
        <taxon>Cacopsylla</taxon>
    </lineage>
</organism>
<proteinExistence type="predicted"/>
<dbReference type="EMBL" id="HBUF01627474">
    <property type="protein sequence ID" value="CAG6782438.1"/>
    <property type="molecule type" value="Transcribed_RNA"/>
</dbReference>